<dbReference type="CDD" id="cd13436">
    <property type="entry name" value="SPFH_SLP-1"/>
    <property type="match status" value="1"/>
</dbReference>
<dbReference type="Gene3D" id="3.30.479.30">
    <property type="entry name" value="Band 7 domain"/>
    <property type="match status" value="1"/>
</dbReference>
<dbReference type="FunFam" id="3.30.479.30:FF:000011">
    <property type="entry name" value="stomatin-like protein 1 isoform X1"/>
    <property type="match status" value="1"/>
</dbReference>
<reference evidence="3" key="1">
    <citation type="submission" date="2019-05" db="EMBL/GenBank/DDBJ databases">
        <authorList>
            <person name="Zhang S."/>
            <person name="Liu J."/>
        </authorList>
    </citation>
    <scope>NUCLEOTIDE SEQUENCE [LARGE SCALE GENOMIC DNA]</scope>
</reference>
<organism evidence="3 4">
    <name type="scientific">Bos mutus grunniens</name>
    <name type="common">Wild yak</name>
    <name type="synonym">Bos grunniens</name>
    <dbReference type="NCBI Taxonomy" id="30521"/>
    <lineage>
        <taxon>Eukaryota</taxon>
        <taxon>Metazoa</taxon>
        <taxon>Chordata</taxon>
        <taxon>Craniata</taxon>
        <taxon>Vertebrata</taxon>
        <taxon>Euteleostomi</taxon>
        <taxon>Mammalia</taxon>
        <taxon>Eutheria</taxon>
        <taxon>Laurasiatheria</taxon>
        <taxon>Artiodactyla</taxon>
        <taxon>Ruminantia</taxon>
        <taxon>Pecora</taxon>
        <taxon>Bovidae</taxon>
        <taxon>Bovinae</taxon>
        <taxon>Bos</taxon>
    </lineage>
</organism>
<reference evidence="3" key="2">
    <citation type="submission" date="2025-08" db="UniProtKB">
        <authorList>
            <consortium name="Ensembl"/>
        </authorList>
    </citation>
    <scope>IDENTIFICATION</scope>
</reference>
<accession>A0A8B9WMU1</accession>
<dbReference type="PRINTS" id="PR00721">
    <property type="entry name" value="STOMATIN"/>
</dbReference>
<dbReference type="PANTHER" id="PTHR10264:SF130">
    <property type="entry name" value="STOMATIN-LIKE PROTEIN 1"/>
    <property type="match status" value="1"/>
</dbReference>
<dbReference type="AlphaFoldDB" id="A0A8B9WMU1"/>
<keyword evidence="4" id="KW-1185">Reference proteome</keyword>
<dbReference type="Ensembl" id="ENSBGRT00000009605.1">
    <property type="protein sequence ID" value="ENSBGRP00000008347.1"/>
    <property type="gene ID" value="ENSBGRG00000005102.1"/>
</dbReference>
<comment type="similarity">
    <text evidence="1">Belongs to the band 7/mec-2 family.</text>
</comment>
<dbReference type="InterPro" id="IPR043202">
    <property type="entry name" value="Band-7_stomatin-like"/>
</dbReference>
<dbReference type="Pfam" id="PF01145">
    <property type="entry name" value="Band_7"/>
    <property type="match status" value="1"/>
</dbReference>
<evidence type="ECO:0000313" key="3">
    <source>
        <dbReference type="Ensembl" id="ENSBGRP00000008347.1"/>
    </source>
</evidence>
<sequence length="353" mass="37976">MIVFRLGRIRTPQGPGMVLLLPFIDSFQRVDLRTRAFSVPPCKLASKDGAVLSVGADVQFRIWDPVLSVMTVKDLNTATRMTAQNAMTKALLKRPLREIQMEKLKISDQLLLEINDVTRAWGLEVDRVELAVEAVLQPPQDSPAGPSLDSTLQQLALHFLGGSVPSVAGGAPRPGPADTLEMVSEVEPSAPHGGAGPSPKQPVAEGLLMALKPILSEALVSQVGACYQFNVILPSGPQSIYFLDLTAGAAALPALSFPAGAARSPTTCGPFQTRPCSCQQFRQTHSCQELRCHLQAVMPRPWAPCPIPMSRTSRLAQLPGLRALHALQACSCQALSERILRIMSPTSHHKPVT</sequence>
<dbReference type="GO" id="GO:0005886">
    <property type="term" value="C:plasma membrane"/>
    <property type="evidence" value="ECO:0007669"/>
    <property type="project" value="InterPro"/>
</dbReference>
<dbReference type="PANTHER" id="PTHR10264">
    <property type="entry name" value="BAND 7 PROTEIN-RELATED"/>
    <property type="match status" value="1"/>
</dbReference>
<dbReference type="InterPro" id="IPR001972">
    <property type="entry name" value="Stomatin_HflK_fam"/>
</dbReference>
<evidence type="ECO:0000259" key="2">
    <source>
        <dbReference type="SMART" id="SM00244"/>
    </source>
</evidence>
<name>A0A8B9WMU1_BOSMU</name>
<dbReference type="SUPFAM" id="SSF117892">
    <property type="entry name" value="Band 7/SPFH domain"/>
    <property type="match status" value="1"/>
</dbReference>
<evidence type="ECO:0000313" key="4">
    <source>
        <dbReference type="Proteomes" id="UP000694520"/>
    </source>
</evidence>
<feature type="domain" description="Band 7" evidence="2">
    <location>
        <begin position="1"/>
        <end position="155"/>
    </location>
</feature>
<dbReference type="InterPro" id="IPR001107">
    <property type="entry name" value="Band_7"/>
</dbReference>
<protein>
    <submittedName>
        <fullName evidence="3">Stomatin like 1</fullName>
    </submittedName>
</protein>
<dbReference type="SMART" id="SM00244">
    <property type="entry name" value="PHB"/>
    <property type="match status" value="1"/>
</dbReference>
<dbReference type="Proteomes" id="UP000694520">
    <property type="component" value="Chromosome 17"/>
</dbReference>
<gene>
    <name evidence="3" type="primary">STOML1</name>
</gene>
<reference evidence="3" key="3">
    <citation type="submission" date="2025-09" db="UniProtKB">
        <authorList>
            <consortium name="Ensembl"/>
        </authorList>
    </citation>
    <scope>IDENTIFICATION</scope>
</reference>
<proteinExistence type="inferred from homology"/>
<dbReference type="GeneTree" id="ENSGT01030000234614"/>
<evidence type="ECO:0000256" key="1">
    <source>
        <dbReference type="ARBA" id="ARBA00008164"/>
    </source>
</evidence>
<dbReference type="InterPro" id="IPR036013">
    <property type="entry name" value="Band_7/SPFH_dom_sf"/>
</dbReference>